<dbReference type="InterPro" id="IPR031468">
    <property type="entry name" value="SMP_LBD"/>
</dbReference>
<dbReference type="AlphaFoldDB" id="A0A1Y1UFT4"/>
<evidence type="ECO:0000313" key="12">
    <source>
        <dbReference type="EMBL" id="ORX36397.1"/>
    </source>
</evidence>
<comment type="caution">
    <text evidence="12">The sequence shown here is derived from an EMBL/GenBank/DDBJ whole genome shotgun (WGS) entry which is preliminary data.</text>
</comment>
<dbReference type="GO" id="GO:0045040">
    <property type="term" value="P:protein insertion into mitochondrial outer membrane"/>
    <property type="evidence" value="ECO:0007669"/>
    <property type="project" value="UniProtKB-UniRule"/>
</dbReference>
<organism evidence="12 13">
    <name type="scientific">Kockovaella imperatae</name>
    <dbReference type="NCBI Taxonomy" id="4999"/>
    <lineage>
        <taxon>Eukaryota</taxon>
        <taxon>Fungi</taxon>
        <taxon>Dikarya</taxon>
        <taxon>Basidiomycota</taxon>
        <taxon>Agaricomycotina</taxon>
        <taxon>Tremellomycetes</taxon>
        <taxon>Tremellales</taxon>
        <taxon>Cuniculitremaceae</taxon>
        <taxon>Kockovaella</taxon>
    </lineage>
</organism>
<dbReference type="PANTHER" id="PTHR13466:SF0">
    <property type="entry name" value="SMP-LTD DOMAIN-CONTAINING PROTEIN"/>
    <property type="match status" value="1"/>
</dbReference>
<comment type="subunit">
    <text evidence="8">Homodimer. Component of the ER-mitochondria encounter structure (ERMES) or MDM complex, composed of MMM1, MDM10, MDM12 and MDM34. A MMM1 homodimer associates with one molecule of MDM12 on each side in a pairwise head-to-tail manner, and the SMP-LTD domains of MMM1 and MDM12 generate a continuous hydrophobic tunnel for phospholipid trafficking.</text>
</comment>
<proteinExistence type="inferred from homology"/>
<feature type="domain" description="SMP-LTD" evidence="11">
    <location>
        <begin position="88"/>
        <end position="286"/>
    </location>
</feature>
<feature type="compositionally biased region" description="Polar residues" evidence="9">
    <location>
        <begin position="408"/>
        <end position="420"/>
    </location>
</feature>
<feature type="compositionally biased region" description="Low complexity" evidence="9">
    <location>
        <begin position="482"/>
        <end position="501"/>
    </location>
</feature>
<feature type="topological domain" description="Lumenal" evidence="8">
    <location>
        <begin position="1"/>
        <end position="17"/>
    </location>
</feature>
<gene>
    <name evidence="8" type="primary">MMM1</name>
    <name evidence="12" type="ORF">BD324DRAFT_628699</name>
</gene>
<keyword evidence="13" id="KW-1185">Reference proteome</keyword>
<evidence type="ECO:0000256" key="8">
    <source>
        <dbReference type="HAMAP-Rule" id="MF_03103"/>
    </source>
</evidence>
<dbReference type="HAMAP" id="MF_03103">
    <property type="entry name" value="Mmm1"/>
    <property type="match status" value="1"/>
</dbReference>
<evidence type="ECO:0000259" key="11">
    <source>
        <dbReference type="PROSITE" id="PS51847"/>
    </source>
</evidence>
<dbReference type="GO" id="GO:0008289">
    <property type="term" value="F:lipid binding"/>
    <property type="evidence" value="ECO:0007669"/>
    <property type="project" value="UniProtKB-KW"/>
</dbReference>
<keyword evidence="1" id="KW-0813">Transport</keyword>
<evidence type="ECO:0000256" key="7">
    <source>
        <dbReference type="ARBA" id="ARBA00023136"/>
    </source>
</evidence>
<feature type="compositionally biased region" description="Basic and acidic residues" evidence="9">
    <location>
        <begin position="365"/>
        <end position="374"/>
    </location>
</feature>
<dbReference type="EMBL" id="NBSH01000008">
    <property type="protein sequence ID" value="ORX36397.1"/>
    <property type="molecule type" value="Genomic_DNA"/>
</dbReference>
<dbReference type="GO" id="GO:0032865">
    <property type="term" value="C:ERMES complex"/>
    <property type="evidence" value="ECO:0007669"/>
    <property type="project" value="UniProtKB-UniRule"/>
</dbReference>
<feature type="topological domain" description="Cytoplasmic" evidence="8">
    <location>
        <begin position="39"/>
        <end position="632"/>
    </location>
</feature>
<dbReference type="Proteomes" id="UP000193218">
    <property type="component" value="Unassembled WGS sequence"/>
</dbReference>
<evidence type="ECO:0000256" key="5">
    <source>
        <dbReference type="ARBA" id="ARBA00023055"/>
    </source>
</evidence>
<keyword evidence="4 8" id="KW-1133">Transmembrane helix</keyword>
<feature type="region of interest" description="Disordered" evidence="9">
    <location>
        <begin position="338"/>
        <end position="632"/>
    </location>
</feature>
<keyword evidence="7 8" id="KW-0472">Membrane</keyword>
<protein>
    <recommendedName>
        <fullName evidence="8">Maintenance of mitochondrial morphology protein 1</fullName>
    </recommendedName>
</protein>
<feature type="compositionally biased region" description="Polar residues" evidence="9">
    <location>
        <begin position="376"/>
        <end position="395"/>
    </location>
</feature>
<evidence type="ECO:0000256" key="9">
    <source>
        <dbReference type="SAM" id="MobiDB-lite"/>
    </source>
</evidence>
<evidence type="ECO:0000256" key="3">
    <source>
        <dbReference type="ARBA" id="ARBA00022824"/>
    </source>
</evidence>
<comment type="subcellular location">
    <subcellularLocation>
        <location evidence="8">Endoplasmic reticulum membrane</location>
        <topology evidence="8">Single-pass type I membrane protein</topology>
    </subcellularLocation>
    <text evidence="8">The ERMES/MDM complex localizes to a few discrete foci (around 10 per single cell), that represent mitochondria-endoplasmic reticulum junctions. These foci are often found next to mtDNA nucleoids.</text>
</comment>
<dbReference type="OrthoDB" id="5599157at2759"/>
<keyword evidence="6" id="KW-0446">Lipid-binding</keyword>
<dbReference type="GO" id="GO:0015914">
    <property type="term" value="P:phospholipid transport"/>
    <property type="evidence" value="ECO:0007669"/>
    <property type="project" value="TreeGrafter"/>
</dbReference>
<dbReference type="PROSITE" id="PS51847">
    <property type="entry name" value="SMP"/>
    <property type="match status" value="1"/>
</dbReference>
<dbReference type="STRING" id="4999.A0A1Y1UFT4"/>
<dbReference type="InterPro" id="IPR027537">
    <property type="entry name" value="Mmm1"/>
</dbReference>
<dbReference type="PANTHER" id="PTHR13466">
    <property type="entry name" value="TEX2 PROTEIN-RELATED"/>
    <property type="match status" value="1"/>
</dbReference>
<dbReference type="GO" id="GO:1990456">
    <property type="term" value="P:mitochondrion-endoplasmic reticulum membrane tethering"/>
    <property type="evidence" value="ECO:0007669"/>
    <property type="project" value="TreeGrafter"/>
</dbReference>
<sequence length="632" mass="67373">MNSSPALLQSTWTFTQGFILGQASFLLIILLFIRYVVFSPAEAGDNESWKKRLAAERLKRSKLSTTGVPPPPTRQILSKTNYDMATHPAESAGWMNVLLSQILQGYRNDLLAESGEEGARFRIEKWLNPDNGKMLWLDPIQVTSLSLGESYPLLSNARIRPADGQGRVRAEIDLDYLDSLSLSLSTSVLINFPAPRFAVLPVSLGVELVGIGGTLSVQIHEPEGERQHIHLSLLPDFHLNLKTTTLLGSRAKLQDVPKLEQLIVSRIRGVIQDRLVHPHHLTLALPRILSPSVSPTPILEDLGEHSMQDVADAVQGAIEKGLNSLLVPSTSMDSVTAVFDTPAPNPDAPVPGTLDTSPVPPPRIVTEHVEDETPSKVLTSQSSMMDSSPRITQRKITMPSDFPFPRSASASGPSLVSDSFQGRPESIASTSRGAVAPITPSHSRVASRSNAAVPKQLSPSGTMASRYHSAAPSISNSYRGQGSTTSGGFTGSFSAAGSTSGNGLSHRPPHPSSSQSARGPDSMTNGISVHGGPSRPGIAHVTSLRGVRESPSEYDGVGVGFGAGSHATSSSSSNRFTDDQPRRYVSSQSVSGSQAGFRFRGQFASRPESVQSARESAMGSQRSGPLNARPGD</sequence>
<dbReference type="InterPro" id="IPR019411">
    <property type="entry name" value="MMM1_dom"/>
</dbReference>
<comment type="function">
    <text evidence="8">Component of the ERMES/MDM complex, which serves as a molecular tether to connect the endoplasmic reticulum (ER) and mitochondria. Components of this complex are involved in the control of mitochondrial shape and protein biogenesis, and function in nonvesicular lipid trafficking between the ER and mitochondria. The MDM12-MMM1 subcomplex functions in the major beta-barrel assembly pathway that is responsible for biogenesis of all outer membrane beta-barrel proteins, and acts in a late step after the SAM complex. The MDM10-MDM12-MMM1 subcomplex further acts in the TOM40-specific pathway after the action of the MDM12-MMM1 complex. Essential for establishing and maintaining the structure of mitochondria and maintenance of mtDNA nucleoids.</text>
</comment>
<evidence type="ECO:0000256" key="2">
    <source>
        <dbReference type="ARBA" id="ARBA00022692"/>
    </source>
</evidence>
<keyword evidence="2 8" id="KW-0812">Transmembrane</keyword>
<dbReference type="CDD" id="cd21671">
    <property type="entry name" value="SMP_Mmm1"/>
    <property type="match status" value="1"/>
</dbReference>
<comment type="similarity">
    <text evidence="8">Belongs to the MMM1 family.</text>
</comment>
<evidence type="ECO:0000256" key="1">
    <source>
        <dbReference type="ARBA" id="ARBA00022448"/>
    </source>
</evidence>
<keyword evidence="5" id="KW-0445">Lipid transport</keyword>
<accession>A0A1Y1UFT4</accession>
<reference evidence="12 13" key="1">
    <citation type="submission" date="2017-03" db="EMBL/GenBank/DDBJ databases">
        <title>Widespread Adenine N6-methylation of Active Genes in Fungi.</title>
        <authorList>
            <consortium name="DOE Joint Genome Institute"/>
            <person name="Mondo S.J."/>
            <person name="Dannebaum R.O."/>
            <person name="Kuo R.C."/>
            <person name="Louie K.B."/>
            <person name="Bewick A.J."/>
            <person name="Labutti K."/>
            <person name="Haridas S."/>
            <person name="Kuo A."/>
            <person name="Salamov A."/>
            <person name="Ahrendt S.R."/>
            <person name="Lau R."/>
            <person name="Bowen B.P."/>
            <person name="Lipzen A."/>
            <person name="Sullivan W."/>
            <person name="Andreopoulos W.B."/>
            <person name="Clum A."/>
            <person name="Lindquist E."/>
            <person name="Daum C."/>
            <person name="Northen T.R."/>
            <person name="Ramamoorthy G."/>
            <person name="Schmitz R.J."/>
            <person name="Gryganskyi A."/>
            <person name="Culley D."/>
            <person name="Magnuson J."/>
            <person name="James T.Y."/>
            <person name="O'Malley M.A."/>
            <person name="Stajich J.E."/>
            <person name="Spatafora J.W."/>
            <person name="Visel A."/>
            <person name="Grigoriev I.V."/>
        </authorList>
    </citation>
    <scope>NUCLEOTIDE SEQUENCE [LARGE SCALE GENOMIC DNA]</scope>
    <source>
        <strain evidence="12 13">NRRL Y-17943</strain>
    </source>
</reference>
<evidence type="ECO:0000313" key="13">
    <source>
        <dbReference type="Proteomes" id="UP000193218"/>
    </source>
</evidence>
<dbReference type="Pfam" id="PF10296">
    <property type="entry name" value="MMM1"/>
    <property type="match status" value="2"/>
</dbReference>
<dbReference type="GO" id="GO:0005789">
    <property type="term" value="C:endoplasmic reticulum membrane"/>
    <property type="evidence" value="ECO:0007669"/>
    <property type="project" value="UniProtKB-SubCell"/>
</dbReference>
<feature type="transmembrane region" description="Helical" evidence="10">
    <location>
        <begin position="12"/>
        <end position="33"/>
    </location>
</feature>
<evidence type="ECO:0000256" key="10">
    <source>
        <dbReference type="SAM" id="Phobius"/>
    </source>
</evidence>
<feature type="compositionally biased region" description="Polar residues" evidence="9">
    <location>
        <begin position="608"/>
        <end position="624"/>
    </location>
</feature>
<evidence type="ECO:0000256" key="6">
    <source>
        <dbReference type="ARBA" id="ARBA00023121"/>
    </source>
</evidence>
<feature type="compositionally biased region" description="Low complexity" evidence="9">
    <location>
        <begin position="585"/>
        <end position="596"/>
    </location>
</feature>
<evidence type="ECO:0000256" key="4">
    <source>
        <dbReference type="ARBA" id="ARBA00022989"/>
    </source>
</evidence>
<keyword evidence="3 8" id="KW-0256">Endoplasmic reticulum</keyword>
<feature type="compositionally biased region" description="Polar residues" evidence="9">
    <location>
        <begin position="440"/>
        <end position="450"/>
    </location>
</feature>
<feature type="compositionally biased region" description="Polar residues" evidence="9">
    <location>
        <begin position="472"/>
        <end position="481"/>
    </location>
</feature>
<name>A0A1Y1UFT4_9TREE</name>
<dbReference type="InParanoid" id="A0A1Y1UFT4"/>